<evidence type="ECO:0000256" key="17">
    <source>
        <dbReference type="RuleBase" id="RU003464"/>
    </source>
</evidence>
<feature type="binding site" evidence="15 16">
    <location>
        <begin position="131"/>
        <end position="136"/>
    </location>
    <ligand>
        <name>S-adenosyl-L-methionine</name>
        <dbReference type="ChEBI" id="CHEBI:59789"/>
    </ligand>
</feature>
<gene>
    <name evidence="15" type="primary">trmD</name>
    <name evidence="19" type="ORF">HELGO_WM18799</name>
</gene>
<comment type="subcellular location">
    <subcellularLocation>
        <location evidence="2 15 17">Cytoplasm</location>
    </subcellularLocation>
</comment>
<dbReference type="AlphaFoldDB" id="A0A6S6T7E0"/>
<reference evidence="19" key="1">
    <citation type="submission" date="2020-01" db="EMBL/GenBank/DDBJ databases">
        <authorList>
            <person name="Meier V. D."/>
            <person name="Meier V D."/>
        </authorList>
    </citation>
    <scope>NUCLEOTIDE SEQUENCE</scope>
    <source>
        <strain evidence="19">HLG_WM_MAG_08</strain>
    </source>
</reference>
<dbReference type="Gene3D" id="3.40.1280.10">
    <property type="match status" value="1"/>
</dbReference>
<dbReference type="InterPro" id="IPR023148">
    <property type="entry name" value="tRNA_m1G_MeTrfase_C_sf"/>
</dbReference>
<organism evidence="19">
    <name type="scientific">uncultured Thiotrichaceae bacterium</name>
    <dbReference type="NCBI Taxonomy" id="298394"/>
    <lineage>
        <taxon>Bacteria</taxon>
        <taxon>Pseudomonadati</taxon>
        <taxon>Pseudomonadota</taxon>
        <taxon>Gammaproteobacteria</taxon>
        <taxon>Thiotrichales</taxon>
        <taxon>Thiotrichaceae</taxon>
        <taxon>environmental samples</taxon>
    </lineage>
</organism>
<evidence type="ECO:0000259" key="18">
    <source>
        <dbReference type="Pfam" id="PF01746"/>
    </source>
</evidence>
<evidence type="ECO:0000256" key="3">
    <source>
        <dbReference type="ARBA" id="ARBA00007630"/>
    </source>
</evidence>
<dbReference type="InterPro" id="IPR029026">
    <property type="entry name" value="tRNA_m1G_MTases_N"/>
</dbReference>
<evidence type="ECO:0000256" key="11">
    <source>
        <dbReference type="ARBA" id="ARBA00022694"/>
    </source>
</evidence>
<dbReference type="InterPro" id="IPR002649">
    <property type="entry name" value="tRNA_m1G_MeTrfase_TrmD"/>
</dbReference>
<dbReference type="Gene3D" id="1.10.1270.20">
    <property type="entry name" value="tRNA(m1g37)methyltransferase, domain 2"/>
    <property type="match status" value="1"/>
</dbReference>
<evidence type="ECO:0000256" key="2">
    <source>
        <dbReference type="ARBA" id="ARBA00004496"/>
    </source>
</evidence>
<dbReference type="InterPro" id="IPR016009">
    <property type="entry name" value="tRNA_MeTrfase_TRMD/TRM10"/>
</dbReference>
<evidence type="ECO:0000256" key="8">
    <source>
        <dbReference type="ARBA" id="ARBA00022603"/>
    </source>
</evidence>
<evidence type="ECO:0000313" key="19">
    <source>
        <dbReference type="EMBL" id="CAA6816712.1"/>
    </source>
</evidence>
<dbReference type="FunFam" id="1.10.1270.20:FF:000001">
    <property type="entry name" value="tRNA (guanine-N(1)-)-methyltransferase"/>
    <property type="match status" value="1"/>
</dbReference>
<keyword evidence="8 15" id="KW-0489">Methyltransferase</keyword>
<name>A0A6S6T7E0_9GAMM</name>
<evidence type="ECO:0000256" key="15">
    <source>
        <dbReference type="HAMAP-Rule" id="MF_00605"/>
    </source>
</evidence>
<dbReference type="Pfam" id="PF01746">
    <property type="entry name" value="tRNA_m1G_MT"/>
    <property type="match status" value="1"/>
</dbReference>
<dbReference type="PIRSF" id="PIRSF000386">
    <property type="entry name" value="tRNA_mtase"/>
    <property type="match status" value="1"/>
</dbReference>
<dbReference type="GO" id="GO:0052906">
    <property type="term" value="F:tRNA (guanine(37)-N1)-methyltransferase activity"/>
    <property type="evidence" value="ECO:0007669"/>
    <property type="project" value="UniProtKB-UniRule"/>
</dbReference>
<dbReference type="NCBIfam" id="NF000648">
    <property type="entry name" value="PRK00026.1"/>
    <property type="match status" value="1"/>
</dbReference>
<dbReference type="PANTHER" id="PTHR46417">
    <property type="entry name" value="TRNA (GUANINE-N(1)-)-METHYLTRANSFERASE"/>
    <property type="match status" value="1"/>
</dbReference>
<dbReference type="EMBL" id="CACVAV010000266">
    <property type="protein sequence ID" value="CAA6816712.1"/>
    <property type="molecule type" value="Genomic_DNA"/>
</dbReference>
<evidence type="ECO:0000256" key="12">
    <source>
        <dbReference type="ARBA" id="ARBA00029736"/>
    </source>
</evidence>
<dbReference type="CDD" id="cd18080">
    <property type="entry name" value="TrmD-like"/>
    <property type="match status" value="1"/>
</dbReference>
<evidence type="ECO:0000256" key="10">
    <source>
        <dbReference type="ARBA" id="ARBA00022691"/>
    </source>
</evidence>
<evidence type="ECO:0000256" key="1">
    <source>
        <dbReference type="ARBA" id="ARBA00002634"/>
    </source>
</evidence>
<feature type="domain" description="tRNA methyltransferase TRMD/TRM10-type" evidence="18">
    <location>
        <begin position="1"/>
        <end position="223"/>
    </location>
</feature>
<evidence type="ECO:0000256" key="4">
    <source>
        <dbReference type="ARBA" id="ARBA00011738"/>
    </source>
</evidence>
<comment type="subunit">
    <text evidence="4 15 17">Homodimer.</text>
</comment>
<evidence type="ECO:0000256" key="6">
    <source>
        <dbReference type="ARBA" id="ARBA00014679"/>
    </source>
</evidence>
<evidence type="ECO:0000256" key="13">
    <source>
        <dbReference type="ARBA" id="ARBA00033392"/>
    </source>
</evidence>
<protein>
    <recommendedName>
        <fullName evidence="6 15">tRNA (guanine-N(1)-)-methyltransferase</fullName>
        <ecNumber evidence="5 15">2.1.1.228</ecNumber>
    </recommendedName>
    <alternativeName>
        <fullName evidence="12 15">M1G-methyltransferase</fullName>
    </alternativeName>
    <alternativeName>
        <fullName evidence="13 15">tRNA [GM37] methyltransferase</fullName>
    </alternativeName>
</protein>
<evidence type="ECO:0000256" key="16">
    <source>
        <dbReference type="PIRSR" id="PIRSR000386-1"/>
    </source>
</evidence>
<keyword evidence="10 15" id="KW-0949">S-adenosyl-L-methionine</keyword>
<keyword evidence="9 15" id="KW-0808">Transferase</keyword>
<dbReference type="PANTHER" id="PTHR46417:SF1">
    <property type="entry name" value="TRNA (GUANINE-N(1)-)-METHYLTRANSFERASE"/>
    <property type="match status" value="1"/>
</dbReference>
<keyword evidence="11 15" id="KW-0819">tRNA processing</keyword>
<dbReference type="GO" id="GO:0005829">
    <property type="term" value="C:cytosol"/>
    <property type="evidence" value="ECO:0007669"/>
    <property type="project" value="TreeGrafter"/>
</dbReference>
<dbReference type="InterPro" id="IPR029028">
    <property type="entry name" value="Alpha/beta_knot_MTases"/>
</dbReference>
<feature type="binding site" evidence="15 16">
    <location>
        <position position="111"/>
    </location>
    <ligand>
        <name>S-adenosyl-L-methionine</name>
        <dbReference type="ChEBI" id="CHEBI:59789"/>
    </ligand>
</feature>
<dbReference type="FunFam" id="3.40.1280.10:FF:000001">
    <property type="entry name" value="tRNA (guanine-N(1)-)-methyltransferase"/>
    <property type="match status" value="1"/>
</dbReference>
<dbReference type="GO" id="GO:0002939">
    <property type="term" value="P:tRNA N1-guanine methylation"/>
    <property type="evidence" value="ECO:0007669"/>
    <property type="project" value="TreeGrafter"/>
</dbReference>
<dbReference type="NCBIfam" id="TIGR00088">
    <property type="entry name" value="trmD"/>
    <property type="match status" value="1"/>
</dbReference>
<evidence type="ECO:0000256" key="14">
    <source>
        <dbReference type="ARBA" id="ARBA00047783"/>
    </source>
</evidence>
<proteinExistence type="inferred from homology"/>
<sequence length="251" mass="27817">MRFDVITLFPGWVASVTENGVVRRASEKGLVSVECINPRDYSTDVHRTVDDRPYGGGPGMVMKADCLLAAIRDVRSVNEGKLIYLSPQGQQLSQDKVKELAAEKNLILLCGRYEGIDERVIKLEVDAEYSIGDYVLSGGELGAMVLIDSISRLLPGVLGHDGSAEQDSFSDGLLDCPHYTRPETIEGQVVPAVLKSGDHAAIAKWRRKQALGITWVKRPDLLEHRILQPADQTLLDEYRQEYKVSSEVDHE</sequence>
<comment type="function">
    <text evidence="1 15 17">Specifically methylates guanosine-37 in various tRNAs.</text>
</comment>
<dbReference type="EC" id="2.1.1.228" evidence="5 15"/>
<accession>A0A6S6T7E0</accession>
<evidence type="ECO:0000256" key="7">
    <source>
        <dbReference type="ARBA" id="ARBA00022490"/>
    </source>
</evidence>
<keyword evidence="7 15" id="KW-0963">Cytoplasm</keyword>
<dbReference type="SUPFAM" id="SSF75217">
    <property type="entry name" value="alpha/beta knot"/>
    <property type="match status" value="1"/>
</dbReference>
<evidence type="ECO:0000256" key="5">
    <source>
        <dbReference type="ARBA" id="ARBA00012807"/>
    </source>
</evidence>
<evidence type="ECO:0000256" key="9">
    <source>
        <dbReference type="ARBA" id="ARBA00022679"/>
    </source>
</evidence>
<comment type="similarity">
    <text evidence="3 15 17">Belongs to the RNA methyltransferase TrmD family.</text>
</comment>
<dbReference type="HAMAP" id="MF_00605">
    <property type="entry name" value="TrmD"/>
    <property type="match status" value="1"/>
</dbReference>
<comment type="catalytic activity">
    <reaction evidence="14 15 17">
        <text>guanosine(37) in tRNA + S-adenosyl-L-methionine = N(1)-methylguanosine(37) in tRNA + S-adenosyl-L-homocysteine + H(+)</text>
        <dbReference type="Rhea" id="RHEA:36899"/>
        <dbReference type="Rhea" id="RHEA-COMP:10145"/>
        <dbReference type="Rhea" id="RHEA-COMP:10147"/>
        <dbReference type="ChEBI" id="CHEBI:15378"/>
        <dbReference type="ChEBI" id="CHEBI:57856"/>
        <dbReference type="ChEBI" id="CHEBI:59789"/>
        <dbReference type="ChEBI" id="CHEBI:73542"/>
        <dbReference type="ChEBI" id="CHEBI:74269"/>
        <dbReference type="EC" id="2.1.1.228"/>
    </reaction>
</comment>